<organism evidence="2 3">
    <name type="scientific">Reichenbachiella agarivorans</name>
    <dbReference type="NCBI Taxonomy" id="2979464"/>
    <lineage>
        <taxon>Bacteria</taxon>
        <taxon>Pseudomonadati</taxon>
        <taxon>Bacteroidota</taxon>
        <taxon>Cytophagia</taxon>
        <taxon>Cytophagales</taxon>
        <taxon>Reichenbachiellaceae</taxon>
        <taxon>Reichenbachiella</taxon>
    </lineage>
</organism>
<dbReference type="Proteomes" id="UP001065174">
    <property type="component" value="Chromosome"/>
</dbReference>
<name>A0ABY6CMT4_9BACT</name>
<evidence type="ECO:0000313" key="2">
    <source>
        <dbReference type="EMBL" id="UXP31821.1"/>
    </source>
</evidence>
<dbReference type="PROSITE" id="PS51257">
    <property type="entry name" value="PROKAR_LIPOPROTEIN"/>
    <property type="match status" value="1"/>
</dbReference>
<sequence>MKKIIYLFLIAACCSLTLGSCISEEGEPGPAGEAGVDGQDGVDGVDGVDGQDGQNGVGFDELTKYGSIKVYLDGTRPDGVLFKDTSDFKYTATDVFSDSYIGGLSGGNIITKGDNEELSFDILRFLSSPDDIYQESITAISLDVVNNVNSPFEFFSIGIKKSVLTSDFKVFSLYIDNSFYTDKLGSLSGASITDYSYDESTGNVKFKFSFEVLADDNSTGYPLKISGEVNAIVFENIGTDYYEECGEC</sequence>
<evidence type="ECO:0000256" key="1">
    <source>
        <dbReference type="SAM" id="SignalP"/>
    </source>
</evidence>
<protein>
    <recommendedName>
        <fullName evidence="4">Collagen triple helix repeat-containing protein</fullName>
    </recommendedName>
</protein>
<dbReference type="RefSeq" id="WP_262309260.1">
    <property type="nucleotide sequence ID" value="NZ_CP106679.1"/>
</dbReference>
<proteinExistence type="predicted"/>
<keyword evidence="1" id="KW-0732">Signal</keyword>
<dbReference type="EMBL" id="CP106679">
    <property type="protein sequence ID" value="UXP31821.1"/>
    <property type="molecule type" value="Genomic_DNA"/>
</dbReference>
<accession>A0ABY6CMT4</accession>
<evidence type="ECO:0008006" key="4">
    <source>
        <dbReference type="Google" id="ProtNLM"/>
    </source>
</evidence>
<feature type="signal peptide" evidence="1">
    <location>
        <begin position="1"/>
        <end position="19"/>
    </location>
</feature>
<gene>
    <name evidence="2" type="ORF">N6H18_15850</name>
</gene>
<reference evidence="2" key="1">
    <citation type="submission" date="2022-09" db="EMBL/GenBank/DDBJ databases">
        <title>Comparative genomics and taxonomic characterization of three novel marine species of genus Reichenbachiella exhibiting antioxidant and polysaccharide degradation activities.</title>
        <authorList>
            <person name="Muhammad N."/>
            <person name="Lee Y.-J."/>
            <person name="Ko J."/>
            <person name="Kim S.-G."/>
        </authorList>
    </citation>
    <scope>NUCLEOTIDE SEQUENCE</scope>
    <source>
        <strain evidence="2">BKB1-1</strain>
    </source>
</reference>
<feature type="chain" id="PRO_5047037119" description="Collagen triple helix repeat-containing protein" evidence="1">
    <location>
        <begin position="20"/>
        <end position="248"/>
    </location>
</feature>
<evidence type="ECO:0000313" key="3">
    <source>
        <dbReference type="Proteomes" id="UP001065174"/>
    </source>
</evidence>
<keyword evidence="3" id="KW-1185">Reference proteome</keyword>